<dbReference type="EMBL" id="JBHSNW010000005">
    <property type="protein sequence ID" value="MFC5816105.1"/>
    <property type="molecule type" value="Genomic_DNA"/>
</dbReference>
<dbReference type="RefSeq" id="WP_219548386.1">
    <property type="nucleotide sequence ID" value="NZ_JAHKRN010000039.1"/>
</dbReference>
<reference evidence="2" key="1">
    <citation type="journal article" date="2019" name="Int. J. Syst. Evol. Microbiol.">
        <title>The Global Catalogue of Microorganisms (GCM) 10K type strain sequencing project: providing services to taxonomists for standard genome sequencing and annotation.</title>
        <authorList>
            <consortium name="The Broad Institute Genomics Platform"/>
            <consortium name="The Broad Institute Genome Sequencing Center for Infectious Disease"/>
            <person name="Wu L."/>
            <person name="Ma J."/>
        </authorList>
    </citation>
    <scope>NUCLEOTIDE SEQUENCE [LARGE SCALE GENOMIC DNA]</scope>
    <source>
        <strain evidence="2">CGMCC 4.7106</strain>
    </source>
</reference>
<dbReference type="Proteomes" id="UP001596096">
    <property type="component" value="Unassembled WGS sequence"/>
</dbReference>
<gene>
    <name evidence="1" type="ORF">ACFPUY_13500</name>
</gene>
<evidence type="ECO:0008006" key="3">
    <source>
        <dbReference type="Google" id="ProtNLM"/>
    </source>
</evidence>
<proteinExistence type="predicted"/>
<name>A0ABW1BSV6_9ACTN</name>
<organism evidence="1 2">
    <name type="scientific">Nonomuraea harbinensis</name>
    <dbReference type="NCBI Taxonomy" id="1286938"/>
    <lineage>
        <taxon>Bacteria</taxon>
        <taxon>Bacillati</taxon>
        <taxon>Actinomycetota</taxon>
        <taxon>Actinomycetes</taxon>
        <taxon>Streptosporangiales</taxon>
        <taxon>Streptosporangiaceae</taxon>
        <taxon>Nonomuraea</taxon>
    </lineage>
</organism>
<keyword evidence="2" id="KW-1185">Reference proteome</keyword>
<protein>
    <recommendedName>
        <fullName evidence="3">SapB/AmfS family lantipeptide</fullName>
    </recommendedName>
</protein>
<evidence type="ECO:0000313" key="2">
    <source>
        <dbReference type="Proteomes" id="UP001596096"/>
    </source>
</evidence>
<comment type="caution">
    <text evidence="1">The sequence shown here is derived from an EMBL/GenBank/DDBJ whole genome shotgun (WGS) entry which is preliminary data.</text>
</comment>
<evidence type="ECO:0000313" key="1">
    <source>
        <dbReference type="EMBL" id="MFC5816105.1"/>
    </source>
</evidence>
<accession>A0ABW1BSV6</accession>
<sequence length="46" mass="4961">MGYVLNLQDMSRSASDGDAALSISTNSWFACQSTNSQFLCITTIPN</sequence>